<evidence type="ECO:0000313" key="1">
    <source>
        <dbReference type="EMBL" id="MEM4990009.1"/>
    </source>
</evidence>
<dbReference type="Proteomes" id="UP001495910">
    <property type="component" value="Unassembled WGS sequence"/>
</dbReference>
<dbReference type="EMBL" id="JBANDC010000019">
    <property type="protein sequence ID" value="MEM4990009.1"/>
    <property type="molecule type" value="Genomic_DNA"/>
</dbReference>
<proteinExistence type="predicted"/>
<gene>
    <name evidence="1" type="ORF">V8G57_21655</name>
</gene>
<name>A0ABU9Q174_9BURK</name>
<comment type="caution">
    <text evidence="1">The sequence shown here is derived from an EMBL/GenBank/DDBJ whole genome shotgun (WGS) entry which is preliminary data.</text>
</comment>
<dbReference type="InterPro" id="IPR021352">
    <property type="entry name" value="DUF2971"/>
</dbReference>
<dbReference type="RefSeq" id="WP_342831153.1">
    <property type="nucleotide sequence ID" value="NZ_JBANDC010000019.1"/>
</dbReference>
<protein>
    <submittedName>
        <fullName evidence="1">DUF2971 domain-containing protein</fullName>
    </submittedName>
</protein>
<sequence length="267" mass="30805">MNPPASLYKYEAFSTQSLLNLKGQIIYFGSPLKFNDPYDCALTPNILIPTDFEIETIRQAYLKMPNIPARSRQDLEVFDPPRMRESLMRAARTGFSEMVDKFLAQRGVACFSETNDDLLMWSHYGGHYKGFCLEFNTSTEPFKKINQVKYVSMLPGISISNALLDSDFHPVQELFCTKSKAWEYEKEWRAIHGVAGTQFRYSPETLTGVYFGPDIDEQSLEILCLILAGQNESVQLWRGKRSTTEFRVLFEPFTYMSYLDAKRRGLR</sequence>
<organism evidence="1 2">
    <name type="scientific">Collimonas rhizosphaerae</name>
    <dbReference type="NCBI Taxonomy" id="3126357"/>
    <lineage>
        <taxon>Bacteria</taxon>
        <taxon>Pseudomonadati</taxon>
        <taxon>Pseudomonadota</taxon>
        <taxon>Betaproteobacteria</taxon>
        <taxon>Burkholderiales</taxon>
        <taxon>Oxalobacteraceae</taxon>
        <taxon>Collimonas</taxon>
    </lineage>
</organism>
<accession>A0ABU9Q174</accession>
<keyword evidence="2" id="KW-1185">Reference proteome</keyword>
<dbReference type="Pfam" id="PF11185">
    <property type="entry name" value="DUF2971"/>
    <property type="match status" value="1"/>
</dbReference>
<reference evidence="1 2" key="1">
    <citation type="submission" date="2024-02" db="EMBL/GenBank/DDBJ databases">
        <title>Draft genome sequence of Collimonas sp. strain H4R21, an effective mineral-weathering bacterial strain isolated from the beech rhizosphere.</title>
        <authorList>
            <person name="Morin E."/>
            <person name="Uroz S."/>
            <person name="Leveau J.H.J."/>
            <person name="Kumar R."/>
            <person name="Rey M.W."/>
            <person name="Pham J."/>
        </authorList>
    </citation>
    <scope>NUCLEOTIDE SEQUENCE [LARGE SCALE GENOMIC DNA]</scope>
    <source>
        <strain evidence="1 2">H4R21</strain>
    </source>
</reference>
<evidence type="ECO:0000313" key="2">
    <source>
        <dbReference type="Proteomes" id="UP001495910"/>
    </source>
</evidence>